<dbReference type="EMBL" id="MU865930">
    <property type="protein sequence ID" value="KAK4450860.1"/>
    <property type="molecule type" value="Genomic_DNA"/>
</dbReference>
<dbReference type="SUPFAM" id="SSF51735">
    <property type="entry name" value="NAD(P)-binding Rossmann-fold domains"/>
    <property type="match status" value="1"/>
</dbReference>
<dbReference type="PRINTS" id="PR00081">
    <property type="entry name" value="GDHRDH"/>
</dbReference>
<reference evidence="3" key="1">
    <citation type="journal article" date="2023" name="Mol. Phylogenet. Evol.">
        <title>Genome-scale phylogeny and comparative genomics of the fungal order Sordariales.</title>
        <authorList>
            <person name="Hensen N."/>
            <person name="Bonometti L."/>
            <person name="Westerberg I."/>
            <person name="Brannstrom I.O."/>
            <person name="Guillou S."/>
            <person name="Cros-Aarteil S."/>
            <person name="Calhoun S."/>
            <person name="Haridas S."/>
            <person name="Kuo A."/>
            <person name="Mondo S."/>
            <person name="Pangilinan J."/>
            <person name="Riley R."/>
            <person name="LaButti K."/>
            <person name="Andreopoulos B."/>
            <person name="Lipzen A."/>
            <person name="Chen C."/>
            <person name="Yan M."/>
            <person name="Daum C."/>
            <person name="Ng V."/>
            <person name="Clum A."/>
            <person name="Steindorff A."/>
            <person name="Ohm R.A."/>
            <person name="Martin F."/>
            <person name="Silar P."/>
            <person name="Natvig D.O."/>
            <person name="Lalanne C."/>
            <person name="Gautier V."/>
            <person name="Ament-Velasquez S.L."/>
            <person name="Kruys A."/>
            <person name="Hutchinson M.I."/>
            <person name="Powell A.J."/>
            <person name="Barry K."/>
            <person name="Miller A.N."/>
            <person name="Grigoriev I.V."/>
            <person name="Debuchy R."/>
            <person name="Gladieux P."/>
            <person name="Hiltunen Thoren M."/>
            <person name="Johannesson H."/>
        </authorList>
    </citation>
    <scope>NUCLEOTIDE SEQUENCE</scope>
    <source>
        <strain evidence="3">PSN243</strain>
    </source>
</reference>
<evidence type="ECO:0000256" key="2">
    <source>
        <dbReference type="ARBA" id="ARBA00023002"/>
    </source>
</evidence>
<accession>A0AAV9GTG2</accession>
<comment type="similarity">
    <text evidence="1">Belongs to the short-chain dehydrogenases/reductases (SDR) family.</text>
</comment>
<gene>
    <name evidence="3" type="ORF">QBC34DRAFT_459153</name>
</gene>
<dbReference type="PANTHER" id="PTHR24320:SF272">
    <property type="entry name" value="NAD(P)-BINDING ROSSMANN-FOLD SUPERFAMILY PROTEIN"/>
    <property type="match status" value="1"/>
</dbReference>
<evidence type="ECO:0000313" key="3">
    <source>
        <dbReference type="EMBL" id="KAK4450860.1"/>
    </source>
</evidence>
<keyword evidence="4" id="KW-1185">Reference proteome</keyword>
<evidence type="ECO:0008006" key="5">
    <source>
        <dbReference type="Google" id="ProtNLM"/>
    </source>
</evidence>
<dbReference type="InterPro" id="IPR002347">
    <property type="entry name" value="SDR_fam"/>
</dbReference>
<keyword evidence="2" id="KW-0560">Oxidoreductase</keyword>
<protein>
    <recommendedName>
        <fullName evidence="5">Short-chain dehydrogenase</fullName>
    </recommendedName>
</protein>
<dbReference type="GO" id="GO:0016491">
    <property type="term" value="F:oxidoreductase activity"/>
    <property type="evidence" value="ECO:0007669"/>
    <property type="project" value="UniProtKB-KW"/>
</dbReference>
<dbReference type="PANTHER" id="PTHR24320">
    <property type="entry name" value="RETINOL DEHYDROGENASE"/>
    <property type="match status" value="1"/>
</dbReference>
<dbReference type="AlphaFoldDB" id="A0AAV9GTG2"/>
<organism evidence="3 4">
    <name type="scientific">Podospora aff. communis PSN243</name>
    <dbReference type="NCBI Taxonomy" id="3040156"/>
    <lineage>
        <taxon>Eukaryota</taxon>
        <taxon>Fungi</taxon>
        <taxon>Dikarya</taxon>
        <taxon>Ascomycota</taxon>
        <taxon>Pezizomycotina</taxon>
        <taxon>Sordariomycetes</taxon>
        <taxon>Sordariomycetidae</taxon>
        <taxon>Sordariales</taxon>
        <taxon>Podosporaceae</taxon>
        <taxon>Podospora</taxon>
    </lineage>
</organism>
<dbReference type="Gene3D" id="3.40.50.720">
    <property type="entry name" value="NAD(P)-binding Rossmann-like Domain"/>
    <property type="match status" value="1"/>
</dbReference>
<reference evidence="3" key="2">
    <citation type="submission" date="2023-05" db="EMBL/GenBank/DDBJ databases">
        <authorList>
            <consortium name="Lawrence Berkeley National Laboratory"/>
            <person name="Steindorff A."/>
            <person name="Hensen N."/>
            <person name="Bonometti L."/>
            <person name="Westerberg I."/>
            <person name="Brannstrom I.O."/>
            <person name="Guillou S."/>
            <person name="Cros-Aarteil S."/>
            <person name="Calhoun S."/>
            <person name="Haridas S."/>
            <person name="Kuo A."/>
            <person name="Mondo S."/>
            <person name="Pangilinan J."/>
            <person name="Riley R."/>
            <person name="Labutti K."/>
            <person name="Andreopoulos B."/>
            <person name="Lipzen A."/>
            <person name="Chen C."/>
            <person name="Yanf M."/>
            <person name="Daum C."/>
            <person name="Ng V."/>
            <person name="Clum A."/>
            <person name="Ohm R."/>
            <person name="Martin F."/>
            <person name="Silar P."/>
            <person name="Natvig D."/>
            <person name="Lalanne C."/>
            <person name="Gautier V."/>
            <person name="Ament-Velasquez S.L."/>
            <person name="Kruys A."/>
            <person name="Hutchinson M.I."/>
            <person name="Powell A.J."/>
            <person name="Barry K."/>
            <person name="Miller A.N."/>
            <person name="Grigoriev I.V."/>
            <person name="Debuchy R."/>
            <person name="Gladieux P."/>
            <person name="Thoren M.H."/>
            <person name="Johannesson H."/>
        </authorList>
    </citation>
    <scope>NUCLEOTIDE SEQUENCE</scope>
    <source>
        <strain evidence="3">PSN243</strain>
    </source>
</reference>
<evidence type="ECO:0000313" key="4">
    <source>
        <dbReference type="Proteomes" id="UP001321760"/>
    </source>
</evidence>
<evidence type="ECO:0000256" key="1">
    <source>
        <dbReference type="ARBA" id="ARBA00006484"/>
    </source>
</evidence>
<dbReference type="InterPro" id="IPR036291">
    <property type="entry name" value="NAD(P)-bd_dom_sf"/>
</dbReference>
<dbReference type="Proteomes" id="UP001321760">
    <property type="component" value="Unassembled WGS sequence"/>
</dbReference>
<comment type="caution">
    <text evidence="3">The sequence shown here is derived from an EMBL/GenBank/DDBJ whole genome shotgun (WGS) entry which is preliminary data.</text>
</comment>
<sequence>MSEPLNPYAALYDAPAKGPGDARPTAMQVVKDNDALGTWQGRVALVTGGTSGIGIPTAQALHATGADVYFTARDLKKAEPILEQIRKESPGKGKIEVVLMDMDSLESVKEAAYTFLSLSGGKLNVLVNNAGVMAPPKSATREGFELQFGVNHLAHFVLTALLLPALAKSSTPDFNSRVVNVSSSAHRYSSLVWDDINLDKPGAYQPYVGYGQSKTANIWMANYIDRVFGPLGVHATSVHPGAIWSGLYVHADEATKQRWAANPTIMDEMQTPEQGAATSLWAVVGKVWEGQGGKYLATCRVAPPTDDFTSVLNKGVAPHAYDVEGEDRLWKLSEQLTGVRAAL</sequence>
<proteinExistence type="inferred from homology"/>
<name>A0AAV9GTG2_9PEZI</name>
<dbReference type="Pfam" id="PF00106">
    <property type="entry name" value="adh_short"/>
    <property type="match status" value="1"/>
</dbReference>